<comment type="cofactor">
    <cofactor evidence="1 6">
        <name>FAD</name>
        <dbReference type="ChEBI" id="CHEBI:57692"/>
    </cofactor>
</comment>
<dbReference type="InterPro" id="IPR037069">
    <property type="entry name" value="AcylCoA_DH/ox_N_sf"/>
</dbReference>
<keyword evidence="12" id="KW-1185">Reference proteome</keyword>
<dbReference type="SUPFAM" id="SSF47203">
    <property type="entry name" value="Acyl-CoA dehydrogenase C-terminal domain-like"/>
    <property type="match status" value="1"/>
</dbReference>
<evidence type="ECO:0000259" key="10">
    <source>
        <dbReference type="Pfam" id="PF02771"/>
    </source>
</evidence>
<proteinExistence type="inferred from homology"/>
<protein>
    <submittedName>
        <fullName evidence="11">Acyl-CoA dehydrogenase</fullName>
    </submittedName>
</protein>
<evidence type="ECO:0000313" key="11">
    <source>
        <dbReference type="EMBL" id="MCX2976772.1"/>
    </source>
</evidence>
<evidence type="ECO:0000256" key="1">
    <source>
        <dbReference type="ARBA" id="ARBA00001974"/>
    </source>
</evidence>
<dbReference type="PANTHER" id="PTHR43292:SF3">
    <property type="entry name" value="ACYL-COA DEHYDROGENASE FADE29"/>
    <property type="match status" value="1"/>
</dbReference>
<dbReference type="SUPFAM" id="SSF56645">
    <property type="entry name" value="Acyl-CoA dehydrogenase NM domain-like"/>
    <property type="match status" value="1"/>
</dbReference>
<dbReference type="Gene3D" id="2.40.110.10">
    <property type="entry name" value="Butyryl-CoA Dehydrogenase, subunit A, domain 2"/>
    <property type="match status" value="1"/>
</dbReference>
<dbReference type="EMBL" id="SHNO01000001">
    <property type="protein sequence ID" value="MCX2976772.1"/>
    <property type="molecule type" value="Genomic_DNA"/>
</dbReference>
<name>A0ABT3T5M0_9GAMM</name>
<dbReference type="Proteomes" id="UP001143304">
    <property type="component" value="Unassembled WGS sequence"/>
</dbReference>
<dbReference type="InterPro" id="IPR046373">
    <property type="entry name" value="Acyl-CoA_Oxase/DH_mid-dom_sf"/>
</dbReference>
<dbReference type="InterPro" id="IPR009100">
    <property type="entry name" value="AcylCoA_DH/oxidase_NM_dom_sf"/>
</dbReference>
<keyword evidence="4 6" id="KW-0274">FAD</keyword>
<dbReference type="Pfam" id="PF02771">
    <property type="entry name" value="Acyl-CoA_dh_N"/>
    <property type="match status" value="1"/>
</dbReference>
<feature type="domain" description="Acyl-CoA oxidase/dehydrogenase middle" evidence="9">
    <location>
        <begin position="127"/>
        <end position="221"/>
    </location>
</feature>
<dbReference type="Pfam" id="PF00441">
    <property type="entry name" value="Acyl-CoA_dh_1"/>
    <property type="match status" value="1"/>
</dbReference>
<evidence type="ECO:0000256" key="4">
    <source>
        <dbReference type="ARBA" id="ARBA00022827"/>
    </source>
</evidence>
<dbReference type="Pfam" id="PF02770">
    <property type="entry name" value="Acyl-CoA_dh_M"/>
    <property type="match status" value="1"/>
</dbReference>
<dbReference type="Gene3D" id="1.20.140.10">
    <property type="entry name" value="Butyryl-CoA Dehydrogenase, subunit A, domain 3"/>
    <property type="match status" value="1"/>
</dbReference>
<evidence type="ECO:0000256" key="7">
    <source>
        <dbReference type="SAM" id="Coils"/>
    </source>
</evidence>
<feature type="coiled-coil region" evidence="7">
    <location>
        <begin position="253"/>
        <end position="300"/>
    </location>
</feature>
<sequence length="395" mass="43979">MNLNFTEEELAFQQDVRQFLQENLPQHIVDGTANNGSVFVETDIALEWQAILVDKGWAVPQWPTEHGGTGWSPTQKYIFSRECYQAGAPMLIPLGLLMLAPVIMAFGTEEQKAEYLPKILSGEHYWCQGYSEPSAGSDLASLKLKADADGDDYIVNGSKIWTTHAHLADHIFCLVRTDNSVKPQAGISFLLIDMDTDGVTVEPIITMAGDHEVNQVFFDNVRVPQSNRIGEENQGWSYAKYLLEFERGGGFSAHRIRHEINGLRELMRDASRNNPHFDSSHDLERRVSRVEIDLKALEITELRILSSVSGGGNPGPESSIMKLSAVRLEQEVNEMAVEVLGYTGFEMNPIPEGNPVRADYISSVVPRYLNNRAASIFGGSQEVQRNIIAKMVLGL</sequence>
<dbReference type="InterPro" id="IPR009075">
    <property type="entry name" value="AcylCo_DH/oxidase_C"/>
</dbReference>
<dbReference type="InterPro" id="IPR006091">
    <property type="entry name" value="Acyl-CoA_Oxase/DH_mid-dom"/>
</dbReference>
<keyword evidence="5 6" id="KW-0560">Oxidoreductase</keyword>
<feature type="domain" description="Acyl-CoA dehydrogenase/oxidase C-terminal" evidence="8">
    <location>
        <begin position="233"/>
        <end position="392"/>
    </location>
</feature>
<organism evidence="11 12">
    <name type="scientific">Candidatus Marimicrobium litorale</name>
    <dbReference type="NCBI Taxonomy" id="2518991"/>
    <lineage>
        <taxon>Bacteria</taxon>
        <taxon>Pseudomonadati</taxon>
        <taxon>Pseudomonadota</taxon>
        <taxon>Gammaproteobacteria</taxon>
        <taxon>Cellvibrionales</taxon>
        <taxon>Halieaceae</taxon>
        <taxon>Marimicrobium</taxon>
    </lineage>
</organism>
<dbReference type="InterPro" id="IPR036250">
    <property type="entry name" value="AcylCo_DH-like_C"/>
</dbReference>
<feature type="domain" description="Acyl-CoA dehydrogenase/oxidase N-terminal" evidence="10">
    <location>
        <begin position="6"/>
        <end position="123"/>
    </location>
</feature>
<evidence type="ECO:0000313" key="12">
    <source>
        <dbReference type="Proteomes" id="UP001143304"/>
    </source>
</evidence>
<reference evidence="11" key="1">
    <citation type="submission" date="2019-02" db="EMBL/GenBank/DDBJ databases">
        <authorList>
            <person name="Li S.-H."/>
        </authorList>
    </citation>
    <scope>NUCLEOTIDE SEQUENCE</scope>
    <source>
        <strain evidence="11">IMCC11814</strain>
    </source>
</reference>
<evidence type="ECO:0000256" key="3">
    <source>
        <dbReference type="ARBA" id="ARBA00022630"/>
    </source>
</evidence>
<dbReference type="PANTHER" id="PTHR43292">
    <property type="entry name" value="ACYL-COA DEHYDROGENASE"/>
    <property type="match status" value="1"/>
</dbReference>
<keyword evidence="7" id="KW-0175">Coiled coil</keyword>
<comment type="caution">
    <text evidence="11">The sequence shown here is derived from an EMBL/GenBank/DDBJ whole genome shotgun (WGS) entry which is preliminary data.</text>
</comment>
<dbReference type="Gene3D" id="1.10.540.10">
    <property type="entry name" value="Acyl-CoA dehydrogenase/oxidase, N-terminal domain"/>
    <property type="match status" value="1"/>
</dbReference>
<comment type="similarity">
    <text evidence="2 6">Belongs to the acyl-CoA dehydrogenase family.</text>
</comment>
<keyword evidence="3 6" id="KW-0285">Flavoprotein</keyword>
<dbReference type="InterPro" id="IPR052161">
    <property type="entry name" value="Mycobact_Acyl-CoA_DH"/>
</dbReference>
<evidence type="ECO:0000256" key="6">
    <source>
        <dbReference type="RuleBase" id="RU362125"/>
    </source>
</evidence>
<accession>A0ABT3T5M0</accession>
<evidence type="ECO:0000256" key="5">
    <source>
        <dbReference type="ARBA" id="ARBA00023002"/>
    </source>
</evidence>
<gene>
    <name evidence="11" type="ORF">EYC82_05335</name>
</gene>
<dbReference type="RefSeq" id="WP_279248513.1">
    <property type="nucleotide sequence ID" value="NZ_SHNO01000001.1"/>
</dbReference>
<evidence type="ECO:0000259" key="8">
    <source>
        <dbReference type="Pfam" id="PF00441"/>
    </source>
</evidence>
<evidence type="ECO:0000259" key="9">
    <source>
        <dbReference type="Pfam" id="PF02770"/>
    </source>
</evidence>
<dbReference type="InterPro" id="IPR013786">
    <property type="entry name" value="AcylCoA_DH/ox_N"/>
</dbReference>
<evidence type="ECO:0000256" key="2">
    <source>
        <dbReference type="ARBA" id="ARBA00009347"/>
    </source>
</evidence>